<proteinExistence type="predicted"/>
<dbReference type="EMBL" id="BRXW01000549">
    <property type="protein sequence ID" value="GMH65089.1"/>
    <property type="molecule type" value="Genomic_DNA"/>
</dbReference>
<keyword evidence="1" id="KW-1133">Transmembrane helix</keyword>
<keyword evidence="3" id="KW-1185">Reference proteome</keyword>
<gene>
    <name evidence="2" type="ORF">TrLO_g5205</name>
</gene>
<comment type="caution">
    <text evidence="2">The sequence shown here is derived from an EMBL/GenBank/DDBJ whole genome shotgun (WGS) entry which is preliminary data.</text>
</comment>
<reference evidence="3" key="1">
    <citation type="journal article" date="2023" name="Commun. Biol.">
        <title>Genome analysis of Parmales, the sister group of diatoms, reveals the evolutionary specialization of diatoms from phago-mixotrophs to photoautotrophs.</title>
        <authorList>
            <person name="Ban H."/>
            <person name="Sato S."/>
            <person name="Yoshikawa S."/>
            <person name="Yamada K."/>
            <person name="Nakamura Y."/>
            <person name="Ichinomiya M."/>
            <person name="Sato N."/>
            <person name="Blanc-Mathieu R."/>
            <person name="Endo H."/>
            <person name="Kuwata A."/>
            <person name="Ogata H."/>
        </authorList>
    </citation>
    <scope>NUCLEOTIDE SEQUENCE [LARGE SCALE GENOMIC DNA]</scope>
    <source>
        <strain evidence="3">NIES 3700</strain>
    </source>
</reference>
<protein>
    <submittedName>
        <fullName evidence="2">Uncharacterized protein</fullName>
    </submittedName>
</protein>
<dbReference type="OrthoDB" id="10406321at2759"/>
<name>A0A9W7E1Z7_9STRA</name>
<evidence type="ECO:0000256" key="1">
    <source>
        <dbReference type="SAM" id="Phobius"/>
    </source>
</evidence>
<evidence type="ECO:0000313" key="3">
    <source>
        <dbReference type="Proteomes" id="UP001165122"/>
    </source>
</evidence>
<keyword evidence="1" id="KW-0472">Membrane</keyword>
<evidence type="ECO:0000313" key="2">
    <source>
        <dbReference type="EMBL" id="GMH65089.1"/>
    </source>
</evidence>
<keyword evidence="1" id="KW-0812">Transmembrane</keyword>
<accession>A0A9W7E1Z7</accession>
<dbReference type="Proteomes" id="UP001165122">
    <property type="component" value="Unassembled WGS sequence"/>
</dbReference>
<organism evidence="2 3">
    <name type="scientific">Triparma laevis f. longispina</name>
    <dbReference type="NCBI Taxonomy" id="1714387"/>
    <lineage>
        <taxon>Eukaryota</taxon>
        <taxon>Sar</taxon>
        <taxon>Stramenopiles</taxon>
        <taxon>Ochrophyta</taxon>
        <taxon>Bolidophyceae</taxon>
        <taxon>Parmales</taxon>
        <taxon>Triparmaceae</taxon>
        <taxon>Triparma</taxon>
    </lineage>
</organism>
<feature type="transmembrane region" description="Helical" evidence="1">
    <location>
        <begin position="37"/>
        <end position="56"/>
    </location>
</feature>
<sequence>MRRVKLPSYVSATDKDRYSDKYGKDQLQKFNKLSNKIRAALLIAVVLAAALLLLSFPQSPNQLSTQSTKSFNQASKLKYPAKKRDWVTYGNNGREGELVHLTLKDVFAFFPSGSPQVAGDILGLIFVSAEQPEGCAEIDSNIIWTTSPVIKTVKLEEVVGGEYELDGGIEEVLLNVKREAVVDACLWSFGRCAKNIGSGCAPNQKYLTIITDAPPTPTKRIPGELRQIMKRLSGKTLISNAGNELGNAYHFIFDYMYSLYQVGGGGISKVNSVMMNQLGVRATSRFFAALRESIGGIDVNGDEVSDIGVVTVTDDKKFLTANIFNLQGWWKIENALVSFGTTRPLCVNGDGCNGEEESMINILRTGFLGRTPQCEEDEDGAGGWEDVVANTVVLPRANRRTLVDPEVLSVFEQYGEVFSFDETLTGDYTPADFYSTGCGSSSDFNIVVGVHGANMANVMNVARPEKTCVIEIAKEKVHKNPRIGGLYDPILEAIPVLMYESYFVPESCDDMGGRGGEEGSKCYNDQMKFAERWTPMSRAKFWDGKWRREYRGEGRDDDIFVVGDAFEVFTERFVEECKKRMRSGAVDWFGVVARRSVERIELNK</sequence>
<dbReference type="AlphaFoldDB" id="A0A9W7E1Z7"/>